<dbReference type="CDD" id="cd14752">
    <property type="entry name" value="GH31_N"/>
    <property type="match status" value="1"/>
</dbReference>
<dbReference type="InterPro" id="IPR025887">
    <property type="entry name" value="Glyco_hydro_31_N_dom"/>
</dbReference>
<dbReference type="Gene3D" id="2.60.40.1760">
    <property type="entry name" value="glycosyl hydrolase (family 31)"/>
    <property type="match status" value="1"/>
</dbReference>
<dbReference type="Pfam" id="PF21365">
    <property type="entry name" value="Glyco_hydro_31_3rd"/>
    <property type="match status" value="1"/>
</dbReference>
<dbReference type="Pfam" id="PF17137">
    <property type="entry name" value="DUF5110"/>
    <property type="match status" value="1"/>
</dbReference>
<feature type="domain" description="Glycoside hydrolase family 31 TIM barrel" evidence="3">
    <location>
        <begin position="264"/>
        <end position="618"/>
    </location>
</feature>
<dbReference type="InterPro" id="IPR017853">
    <property type="entry name" value="GH"/>
</dbReference>
<name>A0A3R6DNG8_9BACT</name>
<feature type="domain" description="Glycosyl hydrolase family 31 C-terminal" evidence="6">
    <location>
        <begin position="629"/>
        <end position="734"/>
    </location>
</feature>
<accession>A0A3R6DNG8</accession>
<evidence type="ECO:0000259" key="4">
    <source>
        <dbReference type="Pfam" id="PF13802"/>
    </source>
</evidence>
<dbReference type="EMBL" id="QRIN01000056">
    <property type="protein sequence ID" value="RHG63921.1"/>
    <property type="molecule type" value="Genomic_DNA"/>
</dbReference>
<evidence type="ECO:0000313" key="7">
    <source>
        <dbReference type="EMBL" id="RHG63921.1"/>
    </source>
</evidence>
<feature type="domain" description="DUF5110" evidence="5">
    <location>
        <begin position="750"/>
        <end position="818"/>
    </location>
</feature>
<evidence type="ECO:0000259" key="6">
    <source>
        <dbReference type="Pfam" id="PF21365"/>
    </source>
</evidence>
<dbReference type="InterPro" id="IPR013780">
    <property type="entry name" value="Glyco_hydro_b"/>
</dbReference>
<dbReference type="InterPro" id="IPR051816">
    <property type="entry name" value="Glycosyl_Hydrolase_31"/>
</dbReference>
<protein>
    <submittedName>
        <fullName evidence="7">DUF5110 domain-containing protein</fullName>
    </submittedName>
</protein>
<dbReference type="PANTHER" id="PTHR43863:SF2">
    <property type="entry name" value="MALTASE-GLUCOAMYLASE"/>
    <property type="match status" value="1"/>
</dbReference>
<feature type="domain" description="Glycoside hydrolase family 31 N-terminal" evidence="4">
    <location>
        <begin position="50"/>
        <end position="212"/>
    </location>
</feature>
<dbReference type="Pfam" id="PF01055">
    <property type="entry name" value="Glyco_hydro_31_2nd"/>
    <property type="match status" value="1"/>
</dbReference>
<evidence type="ECO:0000256" key="2">
    <source>
        <dbReference type="RuleBase" id="RU361185"/>
    </source>
</evidence>
<dbReference type="Proteomes" id="UP000286501">
    <property type="component" value="Unassembled WGS sequence"/>
</dbReference>
<keyword evidence="2" id="KW-0326">Glycosidase</keyword>
<reference evidence="7 8" key="1">
    <citation type="submission" date="2018-08" db="EMBL/GenBank/DDBJ databases">
        <title>A genome reference for cultivated species of the human gut microbiota.</title>
        <authorList>
            <person name="Zou Y."/>
            <person name="Xue W."/>
            <person name="Luo G."/>
        </authorList>
    </citation>
    <scope>NUCLEOTIDE SEQUENCE [LARGE SCALE GENOMIC DNA]</scope>
    <source>
        <strain evidence="7 8">AM22-1</strain>
    </source>
</reference>
<keyword evidence="2" id="KW-0378">Hydrolase</keyword>
<dbReference type="SUPFAM" id="SSF51445">
    <property type="entry name" value="(Trans)glycosidases"/>
    <property type="match status" value="1"/>
</dbReference>
<dbReference type="Gene3D" id="2.60.40.1180">
    <property type="entry name" value="Golgi alpha-mannosidase II"/>
    <property type="match status" value="2"/>
</dbReference>
<dbReference type="Gene3D" id="3.20.20.80">
    <property type="entry name" value="Glycosidases"/>
    <property type="match status" value="1"/>
</dbReference>
<dbReference type="PANTHER" id="PTHR43863">
    <property type="entry name" value="HYDROLASE, PUTATIVE (AFU_ORTHOLOGUE AFUA_1G03140)-RELATED"/>
    <property type="match status" value="1"/>
</dbReference>
<dbReference type="InterPro" id="IPR000322">
    <property type="entry name" value="Glyco_hydro_31_TIM"/>
</dbReference>
<dbReference type="InterPro" id="IPR048395">
    <property type="entry name" value="Glyco_hydro_31_C"/>
</dbReference>
<comment type="similarity">
    <text evidence="1 2">Belongs to the glycosyl hydrolase 31 family.</text>
</comment>
<sequence>MLKNLSLIALLGIAVVGVPSELSAKSVKVAGTQKGAAAKSITRQVAQQNVTIEFYSPSIVRILKSDAGLGAPVQKKSYSVILKPQQMKGVQIQENGDIVKINSSFISVELNQQTGEIRFLSKDGKLLLTDTKTRLEARKDEANKGKYRIEQDFRLADDEAIYGLGQLRDVYMNQRGRQNIVLWNNNTYIAIPYFTSEKGYGLYWDNAGKNYFNDIVASKNNGNQPSCTSFTSEVGTCADYYFMYKDGTQDGVIASIRELTGQATMFPKWAMGFWQCRERYKTSDELAGVLDKYRELKIPTDAIVQDWQYWGCDSNWNAMKFQNPYYINKVGDPAYAKYLPTDMKQMKVQGEPRLKSPEEMVKYVHKNDAHLMISIWASFGPWTEQYRELKKMNALLPFETWPRNSGVMPYDVFNPKARNLYWKYLTHLYQMGFDAWWTDSTEPDHFEKLGDENYQTFDGSWLGVKNAFPLLHNKSIYEHQRAMKGNTKRSLQMTRSGSLGIQHYGTICWSGDVVASWNEMKSQIPSGLNFSLCGIPFWNTDLGGFFYWEFEQNPKNPAIQELQTRWMQWGTFMPLMRNHCSSPMVSELYEFGKQGDWAYDAMIKAIKLRYRLLPYIYSTAGDCVQNSGSMMRALVMDYAADKKASRLNDEYLFGRNILVKPVTDPLYTWKDKEKKGHTIYPDVRKAAAPVNVYLPKGNKWYDFWSNTQYEGGQDIQRLCPIDIMPVFIKAGTILPFGPEVLYSSEKPWDELEIRVYPGADGKFTLYEDEGDNYNYEKGKFSEIQFVWNEADRTLSIAPRKGSYKGMLQHRRFHIVLVDTNSGAGDQPMQASKSVEYDGKAVKIQL</sequence>
<comment type="caution">
    <text evidence="7">The sequence shown here is derived from an EMBL/GenBank/DDBJ whole genome shotgun (WGS) entry which is preliminary data.</text>
</comment>
<dbReference type="InterPro" id="IPR033403">
    <property type="entry name" value="DUF5110"/>
</dbReference>
<dbReference type="SUPFAM" id="SSF51011">
    <property type="entry name" value="Glycosyl hydrolase domain"/>
    <property type="match status" value="1"/>
</dbReference>
<dbReference type="GO" id="GO:0005975">
    <property type="term" value="P:carbohydrate metabolic process"/>
    <property type="evidence" value="ECO:0007669"/>
    <property type="project" value="InterPro"/>
</dbReference>
<dbReference type="GO" id="GO:0030246">
    <property type="term" value="F:carbohydrate binding"/>
    <property type="evidence" value="ECO:0007669"/>
    <property type="project" value="InterPro"/>
</dbReference>
<evidence type="ECO:0000256" key="1">
    <source>
        <dbReference type="ARBA" id="ARBA00007806"/>
    </source>
</evidence>
<dbReference type="RefSeq" id="WP_118201335.1">
    <property type="nucleotide sequence ID" value="NZ_QRIE01000060.1"/>
</dbReference>
<dbReference type="InterPro" id="IPR011013">
    <property type="entry name" value="Gal_mutarotase_sf_dom"/>
</dbReference>
<dbReference type="CDD" id="cd06591">
    <property type="entry name" value="GH31_xylosidase_XylS"/>
    <property type="match status" value="1"/>
</dbReference>
<organism evidence="7 8">
    <name type="scientific">Segatella copri</name>
    <dbReference type="NCBI Taxonomy" id="165179"/>
    <lineage>
        <taxon>Bacteria</taxon>
        <taxon>Pseudomonadati</taxon>
        <taxon>Bacteroidota</taxon>
        <taxon>Bacteroidia</taxon>
        <taxon>Bacteroidales</taxon>
        <taxon>Prevotellaceae</taxon>
        <taxon>Segatella</taxon>
    </lineage>
</organism>
<dbReference type="Pfam" id="PF13802">
    <property type="entry name" value="Gal_mutarotas_2"/>
    <property type="match status" value="1"/>
</dbReference>
<evidence type="ECO:0000313" key="8">
    <source>
        <dbReference type="Proteomes" id="UP000286501"/>
    </source>
</evidence>
<proteinExistence type="inferred from homology"/>
<dbReference type="GO" id="GO:0004553">
    <property type="term" value="F:hydrolase activity, hydrolyzing O-glycosyl compounds"/>
    <property type="evidence" value="ECO:0007669"/>
    <property type="project" value="InterPro"/>
</dbReference>
<evidence type="ECO:0000259" key="3">
    <source>
        <dbReference type="Pfam" id="PF01055"/>
    </source>
</evidence>
<gene>
    <name evidence="7" type="ORF">DW250_11900</name>
</gene>
<dbReference type="AlphaFoldDB" id="A0A3R6DNG8"/>
<dbReference type="SUPFAM" id="SSF74650">
    <property type="entry name" value="Galactose mutarotase-like"/>
    <property type="match status" value="1"/>
</dbReference>
<evidence type="ECO:0000259" key="5">
    <source>
        <dbReference type="Pfam" id="PF17137"/>
    </source>
</evidence>